<dbReference type="SUPFAM" id="SSF54285">
    <property type="entry name" value="MoaD/ThiS"/>
    <property type="match status" value="1"/>
</dbReference>
<protein>
    <submittedName>
        <fullName evidence="1">Sulfur carrier protein ThiS</fullName>
    </submittedName>
</protein>
<proteinExistence type="predicted"/>
<dbReference type="InterPro" id="IPR003749">
    <property type="entry name" value="ThiS/MoaD-like"/>
</dbReference>
<comment type="caution">
    <text evidence="1">The sequence shown here is derived from an EMBL/GenBank/DDBJ whole genome shotgun (WGS) entry which is preliminary data.</text>
</comment>
<dbReference type="InterPro" id="IPR010035">
    <property type="entry name" value="Thi_S"/>
</dbReference>
<dbReference type="Pfam" id="PF02597">
    <property type="entry name" value="ThiS"/>
    <property type="match status" value="1"/>
</dbReference>
<organism evidence="1 2">
    <name type="scientific">Aedoeadaptatus acetigenes</name>
    <dbReference type="NCBI Taxonomy" id="2981723"/>
    <lineage>
        <taxon>Bacteria</taxon>
        <taxon>Bacillati</taxon>
        <taxon>Bacillota</taxon>
        <taxon>Tissierellia</taxon>
        <taxon>Tissierellales</taxon>
        <taxon>Peptoniphilaceae</taxon>
        <taxon>Aedoeadaptatus</taxon>
    </lineage>
</organism>
<keyword evidence="2" id="KW-1185">Reference proteome</keyword>
<dbReference type="InterPro" id="IPR012675">
    <property type="entry name" value="Beta-grasp_dom_sf"/>
</dbReference>
<dbReference type="RefSeq" id="WP_267303754.1">
    <property type="nucleotide sequence ID" value="NZ_JAOQJD010000003.1"/>
</dbReference>
<dbReference type="Proteomes" id="UP001481872">
    <property type="component" value="Unassembled WGS sequence"/>
</dbReference>
<dbReference type="NCBIfam" id="TIGR01683">
    <property type="entry name" value="thiS"/>
    <property type="match status" value="1"/>
</dbReference>
<sequence length="64" mass="6709">MKINGKVVKLSGPEPLVDVLIRAGYDASGVALEMNGVLVKRADMANTVVDDEDVLEVFSFTGGG</sequence>
<dbReference type="Gene3D" id="3.10.20.30">
    <property type="match status" value="1"/>
</dbReference>
<dbReference type="CDD" id="cd00565">
    <property type="entry name" value="Ubl_ThiS"/>
    <property type="match status" value="1"/>
</dbReference>
<accession>A0ABV1J849</accession>
<reference evidence="1 2" key="1">
    <citation type="submission" date="2024-04" db="EMBL/GenBank/DDBJ databases">
        <title>Human intestinal bacterial collection.</title>
        <authorList>
            <person name="Pauvert C."/>
            <person name="Hitch T.C.A."/>
            <person name="Clavel T."/>
        </authorList>
    </citation>
    <scope>NUCLEOTIDE SEQUENCE [LARGE SCALE GENOMIC DNA]</scope>
    <source>
        <strain evidence="1 2">CLA-SR-H026</strain>
    </source>
</reference>
<name>A0ABV1J849_9FIRM</name>
<evidence type="ECO:0000313" key="2">
    <source>
        <dbReference type="Proteomes" id="UP001481872"/>
    </source>
</evidence>
<dbReference type="InterPro" id="IPR016155">
    <property type="entry name" value="Mopterin_synth/thiamin_S_b"/>
</dbReference>
<evidence type="ECO:0000313" key="1">
    <source>
        <dbReference type="EMBL" id="MEQ3354357.1"/>
    </source>
</evidence>
<dbReference type="EMBL" id="JBBNPS010000038">
    <property type="protein sequence ID" value="MEQ3354357.1"/>
    <property type="molecule type" value="Genomic_DNA"/>
</dbReference>
<gene>
    <name evidence="1" type="primary">thiS</name>
    <name evidence="1" type="ORF">AAA081_08635</name>
</gene>